<gene>
    <name evidence="1" type="ORF">PYW08_006575</name>
</gene>
<protein>
    <submittedName>
        <fullName evidence="1">Uncharacterized protein</fullName>
    </submittedName>
</protein>
<organism evidence="1 2">
    <name type="scientific">Mythimna loreyi</name>
    <dbReference type="NCBI Taxonomy" id="667449"/>
    <lineage>
        <taxon>Eukaryota</taxon>
        <taxon>Metazoa</taxon>
        <taxon>Ecdysozoa</taxon>
        <taxon>Arthropoda</taxon>
        <taxon>Hexapoda</taxon>
        <taxon>Insecta</taxon>
        <taxon>Pterygota</taxon>
        <taxon>Neoptera</taxon>
        <taxon>Endopterygota</taxon>
        <taxon>Lepidoptera</taxon>
        <taxon>Glossata</taxon>
        <taxon>Ditrysia</taxon>
        <taxon>Noctuoidea</taxon>
        <taxon>Noctuidae</taxon>
        <taxon>Noctuinae</taxon>
        <taxon>Hadenini</taxon>
        <taxon>Mythimna</taxon>
    </lineage>
</organism>
<keyword evidence="2" id="KW-1185">Reference proteome</keyword>
<comment type="caution">
    <text evidence="1">The sequence shown here is derived from an EMBL/GenBank/DDBJ whole genome shotgun (WGS) entry which is preliminary data.</text>
</comment>
<sequence length="107" mass="12703">MKEHYKTMKTRLKNCLTLKKRFYITRMQWRNYHLSPEAHGKKNRLIVFEFYVINFVTLCYLFSAHGFLELDWGPRHTGARGILPALPSYGYATARTQHNISVVKRIL</sequence>
<dbReference type="Proteomes" id="UP001231649">
    <property type="component" value="Chromosome 19"/>
</dbReference>
<evidence type="ECO:0000313" key="1">
    <source>
        <dbReference type="EMBL" id="KAJ8721110.1"/>
    </source>
</evidence>
<evidence type="ECO:0000313" key="2">
    <source>
        <dbReference type="Proteomes" id="UP001231649"/>
    </source>
</evidence>
<dbReference type="EMBL" id="CM056795">
    <property type="protein sequence ID" value="KAJ8721110.1"/>
    <property type="molecule type" value="Genomic_DNA"/>
</dbReference>
<name>A0ACC2QS45_9NEOP</name>
<proteinExistence type="predicted"/>
<reference evidence="1" key="1">
    <citation type="submission" date="2023-03" db="EMBL/GenBank/DDBJ databases">
        <title>Chromosome-level genomes of two armyworms, Mythimna separata and Mythimna loreyi, provide insights into the biosynthesis and reception of sex pheromones.</title>
        <authorList>
            <person name="Zhao H."/>
        </authorList>
    </citation>
    <scope>NUCLEOTIDE SEQUENCE</scope>
    <source>
        <strain evidence="1">BeijingLab</strain>
    </source>
</reference>
<accession>A0ACC2QS45</accession>